<dbReference type="Proteomes" id="UP000249799">
    <property type="component" value="Chromosome"/>
</dbReference>
<dbReference type="CDD" id="cd03788">
    <property type="entry name" value="GT20_TPS"/>
    <property type="match status" value="1"/>
</dbReference>
<dbReference type="SUPFAM" id="SSF53756">
    <property type="entry name" value="UDP-Glycosyltransferase/glycogen phosphorylase"/>
    <property type="match status" value="1"/>
</dbReference>
<dbReference type="PANTHER" id="PTHR10788:SF106">
    <property type="entry name" value="BCDNA.GH08860"/>
    <property type="match status" value="1"/>
</dbReference>
<organism evidence="2 3">
    <name type="scientific">Bradymonas sediminis</name>
    <dbReference type="NCBI Taxonomy" id="1548548"/>
    <lineage>
        <taxon>Bacteria</taxon>
        <taxon>Deltaproteobacteria</taxon>
        <taxon>Bradymonadales</taxon>
        <taxon>Bradymonadaceae</taxon>
        <taxon>Bradymonas</taxon>
    </lineage>
</organism>
<evidence type="ECO:0000313" key="2">
    <source>
        <dbReference type="EMBL" id="AWV91345.1"/>
    </source>
</evidence>
<dbReference type="PANTHER" id="PTHR10788">
    <property type="entry name" value="TREHALOSE-6-PHOSPHATE SYNTHASE"/>
    <property type="match status" value="1"/>
</dbReference>
<dbReference type="InterPro" id="IPR001830">
    <property type="entry name" value="Glyco_trans_20"/>
</dbReference>
<dbReference type="Pfam" id="PF00982">
    <property type="entry name" value="Glyco_transf_20"/>
    <property type="match status" value="1"/>
</dbReference>
<sequence>MRKEYATKGLAIVSNRLPTIVEFEASTKAWSGKPGCGGLVSAMNPILERRGGTWVGWPGMINEDARGHESRLDELLDGLGQQAGYALESVMLNAEQVRDYYGGFANSVLWPLFHGFPNRCDFNPRYWKSYLKVNRRFAATLMDTLDEDQPVWVHDYHLLVVAEMLRSMGFEGRIGFFLHIPFPALENFIKLPWRAELMRALLAFDLVGFQSARDERNFLECVERLVPHASISRVASTSTVLLEGEAAQSVTVGVFPISIDFEDFETRARSPSVLQHLDALRRDFGATKMFLGVDRLDYTKGLVERFHAFELLLEEHPELCESVVLFQLVVPSRENVPEYQALKREVDRIVGRINGRFSSPSWQPIHYLYNTVSTEELTALYRFASVAVVTPLCDGMNLVAKEFCAAQVDESGVLVLSEFAGAADEFHRDALLVNPYDTVGCAQVLYRAVMMDRQERRERIQRLRARVQTHHVFRWANQFVESLHEPSTLLEVSDTEYLPTIDTGEFAASLFIPPDPFGDATRPSL</sequence>
<proteinExistence type="inferred from homology"/>
<keyword evidence="3" id="KW-1185">Reference proteome</keyword>
<dbReference type="GO" id="GO:0004805">
    <property type="term" value="F:trehalose-phosphatase activity"/>
    <property type="evidence" value="ECO:0007669"/>
    <property type="project" value="TreeGrafter"/>
</dbReference>
<name>A0A2Z4FRJ0_9DELT</name>
<gene>
    <name evidence="2" type="ORF">DN745_03690</name>
</gene>
<dbReference type="OrthoDB" id="9815690at2"/>
<dbReference type="EMBL" id="CP030032">
    <property type="protein sequence ID" value="AWV91345.1"/>
    <property type="molecule type" value="Genomic_DNA"/>
</dbReference>
<dbReference type="KEGG" id="bsed:DN745_03690"/>
<accession>A0A2Z4FRJ0</accession>
<dbReference type="GO" id="GO:0005829">
    <property type="term" value="C:cytosol"/>
    <property type="evidence" value="ECO:0007669"/>
    <property type="project" value="TreeGrafter"/>
</dbReference>
<dbReference type="GO" id="GO:0005992">
    <property type="term" value="P:trehalose biosynthetic process"/>
    <property type="evidence" value="ECO:0007669"/>
    <property type="project" value="InterPro"/>
</dbReference>
<reference evidence="2 3" key="1">
    <citation type="submission" date="2018-06" db="EMBL/GenBank/DDBJ databases">
        <title>Lujinxingia sediminis gen. nov. sp. nov., a new facultative anaerobic member of the class Deltaproteobacteria, and proposal of Lujinxingaceae fam. nov.</title>
        <authorList>
            <person name="Guo L.-Y."/>
            <person name="Li C.-M."/>
            <person name="Wang S."/>
            <person name="Du Z.-J."/>
        </authorList>
    </citation>
    <scope>NUCLEOTIDE SEQUENCE [LARGE SCALE GENOMIC DNA]</scope>
    <source>
        <strain evidence="2 3">FA350</strain>
    </source>
</reference>
<protein>
    <submittedName>
        <fullName evidence="2">Trehalose-6-phosphate synthase</fullName>
    </submittedName>
</protein>
<dbReference type="AlphaFoldDB" id="A0A2Z4FRJ0"/>
<evidence type="ECO:0000256" key="1">
    <source>
        <dbReference type="ARBA" id="ARBA00008799"/>
    </source>
</evidence>
<comment type="similarity">
    <text evidence="1">Belongs to the glycosyltransferase 20 family.</text>
</comment>
<evidence type="ECO:0000313" key="3">
    <source>
        <dbReference type="Proteomes" id="UP000249799"/>
    </source>
</evidence>
<dbReference type="Gene3D" id="3.40.50.2000">
    <property type="entry name" value="Glycogen Phosphorylase B"/>
    <property type="match status" value="2"/>
</dbReference>
<dbReference type="GO" id="GO:0003825">
    <property type="term" value="F:alpha,alpha-trehalose-phosphate synthase (UDP-forming) activity"/>
    <property type="evidence" value="ECO:0007669"/>
    <property type="project" value="TreeGrafter"/>
</dbReference>